<dbReference type="PROSITE" id="PS51318">
    <property type="entry name" value="TAT"/>
    <property type="match status" value="1"/>
</dbReference>
<dbReference type="PANTHER" id="PTHR43649:SF31">
    <property type="entry name" value="SN-GLYCEROL-3-PHOSPHATE-BINDING PERIPLASMIC PROTEIN UGPB"/>
    <property type="match status" value="1"/>
</dbReference>
<name>A0A291QHK6_9ACTN</name>
<dbReference type="GO" id="GO:0030313">
    <property type="term" value="C:cell envelope"/>
    <property type="evidence" value="ECO:0007669"/>
    <property type="project" value="UniProtKB-SubCell"/>
</dbReference>
<evidence type="ECO:0000313" key="6">
    <source>
        <dbReference type="EMBL" id="ATL31191.1"/>
    </source>
</evidence>
<accession>A0A291QHK6</accession>
<comment type="similarity">
    <text evidence="2">Belongs to the bacterial solute-binding protein 1 family.</text>
</comment>
<dbReference type="RefSeq" id="WP_098245365.1">
    <property type="nucleotide sequence ID" value="NZ_CP022685.1"/>
</dbReference>
<keyword evidence="7" id="KW-1185">Reference proteome</keyword>
<dbReference type="Proteomes" id="UP000221011">
    <property type="component" value="Chromosome"/>
</dbReference>
<dbReference type="InterPro" id="IPR022386">
    <property type="entry name" value="Chitin_NgcE"/>
</dbReference>
<evidence type="ECO:0000313" key="7">
    <source>
        <dbReference type="Proteomes" id="UP000221011"/>
    </source>
</evidence>
<keyword evidence="4" id="KW-0732">Signal</keyword>
<evidence type="ECO:0000256" key="2">
    <source>
        <dbReference type="ARBA" id="ARBA00008520"/>
    </source>
</evidence>
<dbReference type="InterPro" id="IPR050490">
    <property type="entry name" value="Bact_solute-bd_prot1"/>
</dbReference>
<feature type="compositionally biased region" description="Basic and acidic residues" evidence="5">
    <location>
        <begin position="38"/>
        <end position="49"/>
    </location>
</feature>
<proteinExistence type="inferred from homology"/>
<dbReference type="InterPro" id="IPR006059">
    <property type="entry name" value="SBP"/>
</dbReference>
<dbReference type="InterPro" id="IPR006311">
    <property type="entry name" value="TAT_signal"/>
</dbReference>
<dbReference type="Gene3D" id="3.40.190.10">
    <property type="entry name" value="Periplasmic binding protein-like II"/>
    <property type="match status" value="1"/>
</dbReference>
<dbReference type="SUPFAM" id="SSF53850">
    <property type="entry name" value="Periplasmic binding protein-like II"/>
    <property type="match status" value="1"/>
</dbReference>
<organism evidence="6 7">
    <name type="scientific">Streptomyces formicae</name>
    <dbReference type="NCBI Taxonomy" id="1616117"/>
    <lineage>
        <taxon>Bacteria</taxon>
        <taxon>Bacillati</taxon>
        <taxon>Actinomycetota</taxon>
        <taxon>Actinomycetes</taxon>
        <taxon>Kitasatosporales</taxon>
        <taxon>Streptomycetaceae</taxon>
        <taxon>Streptomyces</taxon>
    </lineage>
</organism>
<evidence type="ECO:0000256" key="4">
    <source>
        <dbReference type="ARBA" id="ARBA00022729"/>
    </source>
</evidence>
<dbReference type="PANTHER" id="PTHR43649">
    <property type="entry name" value="ARABINOSE-BINDING PROTEIN-RELATED"/>
    <property type="match status" value="1"/>
</dbReference>
<evidence type="ECO:0000256" key="1">
    <source>
        <dbReference type="ARBA" id="ARBA00004196"/>
    </source>
</evidence>
<comment type="subcellular location">
    <subcellularLocation>
        <location evidence="1">Cell envelope</location>
    </subcellularLocation>
</comment>
<protein>
    <submittedName>
        <fullName evidence="6">Sugar ABC transporter sugar-binding protein</fullName>
    </submittedName>
</protein>
<evidence type="ECO:0000256" key="3">
    <source>
        <dbReference type="ARBA" id="ARBA00022448"/>
    </source>
</evidence>
<reference evidence="6 7" key="1">
    <citation type="submission" date="2017-08" db="EMBL/GenBank/DDBJ databases">
        <title>Complete Genome Sequence of Streptomyces formicae KY5, the formicamycin producer.</title>
        <authorList>
            <person name="Holmes N.A."/>
            <person name="Devine R."/>
            <person name="Qin Z."/>
            <person name="Seipke R.F."/>
            <person name="Wilkinson B."/>
            <person name="Hutchings M.I."/>
        </authorList>
    </citation>
    <scope>NUCLEOTIDE SEQUENCE [LARGE SCALE GENOMIC DNA]</scope>
    <source>
        <strain evidence="6 7">KY5</strain>
    </source>
</reference>
<dbReference type="EMBL" id="CP022685">
    <property type="protein sequence ID" value="ATL31191.1"/>
    <property type="molecule type" value="Genomic_DNA"/>
</dbReference>
<sequence>MGSTSVNRREVMKRAAAAGLLAVPAVGALSSCASGGGDENKAEKGEKSKKNPLGVKTDAGLTVYIFNGGYGDKYAQFVTDMYAKKYPKAKPDQKPTEKIATQVQPKLVRGKPTADVVNNSGADEMNIGKLVHNKQVAELVEVLDAPSWDDPNVTVRETLVPIVEEMGRFGGKACYQLNIALTVYGNWYSKKLLEQGLDSEYPKTWDAMLAVCKKAKAKGIHGWSYPGGHPRYMFFSMYAMFAQRGGRDVITAMDYLEPTAWKNDAVKDVFEAWEELVAKKYVLTGFDGTEAHTEMQTAWTKEGKCVFVPDGSWVENEAKDTTPKDFQMTVGATPSLDSGDKMPFGTLYAPAGEPFIVPAKAENRQGGLEWLRMMYSKEAALNLFKEVGSLPVVKGAIDGQKLPSGTASAKAAIEAAGDNIVIPKFFDWYNELFREDFNNMIHKFMQGQIGAKQAMDTMQKASDRILKDPDITKIKKV</sequence>
<dbReference type="Pfam" id="PF01547">
    <property type="entry name" value="SBP_bac_1"/>
    <property type="match status" value="1"/>
</dbReference>
<dbReference type="NCBIfam" id="TIGR03851">
    <property type="entry name" value="chitin_NgcE"/>
    <property type="match status" value="1"/>
</dbReference>
<gene>
    <name evidence="6" type="ORF">KY5_6173</name>
</gene>
<feature type="region of interest" description="Disordered" evidence="5">
    <location>
        <begin position="32"/>
        <end position="53"/>
    </location>
</feature>
<evidence type="ECO:0000256" key="5">
    <source>
        <dbReference type="SAM" id="MobiDB-lite"/>
    </source>
</evidence>
<dbReference type="KEGG" id="sfk:KY5_6173"/>
<keyword evidence="3" id="KW-0813">Transport</keyword>
<dbReference type="AlphaFoldDB" id="A0A291QHK6"/>